<dbReference type="STRING" id="1233.SAMN05216387_107148"/>
<protein>
    <submittedName>
        <fullName evidence="1">Uncharacterized protein</fullName>
    </submittedName>
</protein>
<accession>A0A1H7NWW9</accession>
<evidence type="ECO:0000313" key="1">
    <source>
        <dbReference type="EMBL" id="SEL27377.1"/>
    </source>
</evidence>
<organism evidence="1 2">
    <name type="scientific">Nitrosovibrio tenuis</name>
    <dbReference type="NCBI Taxonomy" id="1233"/>
    <lineage>
        <taxon>Bacteria</taxon>
        <taxon>Pseudomonadati</taxon>
        <taxon>Pseudomonadota</taxon>
        <taxon>Betaproteobacteria</taxon>
        <taxon>Nitrosomonadales</taxon>
        <taxon>Nitrosomonadaceae</taxon>
        <taxon>Nitrosovibrio</taxon>
    </lineage>
</organism>
<sequence>MQKPVFAPGDFVVTPSQRVARVVHYYCENNAENFQKAELEYSDNRERVMLRASHLNFYSGKYPTEVPLVFRLPTGVIYADSCFFR</sequence>
<proteinExistence type="predicted"/>
<keyword evidence="2" id="KW-1185">Reference proteome</keyword>
<dbReference type="AlphaFoldDB" id="A0A1H7NWW9"/>
<gene>
    <name evidence="1" type="ORF">SAMN05216387_107148</name>
</gene>
<name>A0A1H7NWW9_9PROT</name>
<dbReference type="Proteomes" id="UP000198620">
    <property type="component" value="Unassembled WGS sequence"/>
</dbReference>
<evidence type="ECO:0000313" key="2">
    <source>
        <dbReference type="Proteomes" id="UP000198620"/>
    </source>
</evidence>
<dbReference type="EMBL" id="FOBH01000007">
    <property type="protein sequence ID" value="SEL27377.1"/>
    <property type="molecule type" value="Genomic_DNA"/>
</dbReference>
<reference evidence="1 2" key="1">
    <citation type="submission" date="2016-10" db="EMBL/GenBank/DDBJ databases">
        <authorList>
            <person name="de Groot N.N."/>
        </authorList>
    </citation>
    <scope>NUCLEOTIDE SEQUENCE [LARGE SCALE GENOMIC DNA]</scope>
    <source>
        <strain evidence="1 2">Nv1</strain>
    </source>
</reference>